<dbReference type="Gene3D" id="3.30.300.30">
    <property type="match status" value="1"/>
</dbReference>
<evidence type="ECO:0000313" key="4">
    <source>
        <dbReference type="Proteomes" id="UP001589610"/>
    </source>
</evidence>
<keyword evidence="4" id="KW-1185">Reference proteome</keyword>
<organism evidence="3 4">
    <name type="scientific">Streptosporangium vulgare</name>
    <dbReference type="NCBI Taxonomy" id="46190"/>
    <lineage>
        <taxon>Bacteria</taxon>
        <taxon>Bacillati</taxon>
        <taxon>Actinomycetota</taxon>
        <taxon>Actinomycetes</taxon>
        <taxon>Streptosporangiales</taxon>
        <taxon>Streptosporangiaceae</taxon>
        <taxon>Streptosporangium</taxon>
    </lineage>
</organism>
<dbReference type="PROSITE" id="PS00455">
    <property type="entry name" value="AMP_BINDING"/>
    <property type="match status" value="1"/>
</dbReference>
<reference evidence="3 4" key="1">
    <citation type="submission" date="2024-09" db="EMBL/GenBank/DDBJ databases">
        <authorList>
            <person name="Sun Q."/>
            <person name="Mori K."/>
        </authorList>
    </citation>
    <scope>NUCLEOTIDE SEQUENCE [LARGE SCALE GENOMIC DNA]</scope>
    <source>
        <strain evidence="3 4">JCM 3028</strain>
    </source>
</reference>
<dbReference type="InterPro" id="IPR045851">
    <property type="entry name" value="AMP-bd_C_sf"/>
</dbReference>
<evidence type="ECO:0000259" key="2">
    <source>
        <dbReference type="Pfam" id="PF13193"/>
    </source>
</evidence>
<dbReference type="Gene3D" id="3.40.50.980">
    <property type="match status" value="2"/>
</dbReference>
<dbReference type="InterPro" id="IPR050237">
    <property type="entry name" value="ATP-dep_AMP-bd_enzyme"/>
</dbReference>
<dbReference type="Proteomes" id="UP001589610">
    <property type="component" value="Unassembled WGS sequence"/>
</dbReference>
<feature type="domain" description="AMP-dependent synthetase/ligase" evidence="1">
    <location>
        <begin position="32"/>
        <end position="402"/>
    </location>
</feature>
<feature type="domain" description="AMP-binding enzyme C-terminal" evidence="2">
    <location>
        <begin position="453"/>
        <end position="528"/>
    </location>
</feature>
<evidence type="ECO:0000259" key="1">
    <source>
        <dbReference type="Pfam" id="PF00501"/>
    </source>
</evidence>
<gene>
    <name evidence="3" type="ORF">ACFFRH_42395</name>
</gene>
<evidence type="ECO:0000313" key="3">
    <source>
        <dbReference type="EMBL" id="MFB9682163.1"/>
    </source>
</evidence>
<sequence length="539" mass="58361">MLEGFTPWPEEFAERYRAAGHWTDENLGEFLRRLARSHPGRTALVAGPHRWTYAELDSRTDRMAAGLHELGIGAGDRVVVQLPNVPELVTLFFALFRIGAQPVLALPAHRSSEITYFCEFTEAVAYVITDTHLGFDYRELAAEVVARVPTVKHVLVAGDPGDRGGPGGSRGFVALDDVRGGSLPGLPRPDPAGVALFLLSGGTTGVPKLVPRAHQEWSYSGRAVAEACGYDENTVHMVNLPLSHNWPLTHGLLATFHAGGTLVLAPGPSPDESFPLIERERVTETGLIPGAALLWMEAAEWGEHDISSLRRVTIGGTKLQPELARRVEPALGCRLQQAFGMAEGLCGFHRPDDPADVVLVSQGLPVSPDDEVRVVDEDDDDVAPGEVGQLLARGPYTTRGYYRAPEHNARSFTADGFYRSGDLVRLLPTGHVIFEGRVKDQINRGGDKIAAEEVENHLLAHPNVREVAFVGLPDEILGERSCACVVPRGTPPTLAELTAFLRGRGVAAFKFPDRLEIVEALPVTPLGKVSKKQLVGMFG</sequence>
<comment type="caution">
    <text evidence="3">The sequence shown here is derived from an EMBL/GenBank/DDBJ whole genome shotgun (WGS) entry which is preliminary data.</text>
</comment>
<dbReference type="EMBL" id="JBHMBS010000048">
    <property type="protein sequence ID" value="MFB9682163.1"/>
    <property type="molecule type" value="Genomic_DNA"/>
</dbReference>
<dbReference type="Pfam" id="PF13193">
    <property type="entry name" value="AMP-binding_C"/>
    <property type="match status" value="1"/>
</dbReference>
<dbReference type="Pfam" id="PF00501">
    <property type="entry name" value="AMP-binding"/>
    <property type="match status" value="1"/>
</dbReference>
<name>A0ABV5TSQ7_9ACTN</name>
<accession>A0ABV5TSQ7</accession>
<dbReference type="RefSeq" id="WP_344745930.1">
    <property type="nucleotide sequence ID" value="NZ_BAAAWW010000079.1"/>
</dbReference>
<dbReference type="InterPro" id="IPR025110">
    <property type="entry name" value="AMP-bd_C"/>
</dbReference>
<dbReference type="SUPFAM" id="SSF56801">
    <property type="entry name" value="Acetyl-CoA synthetase-like"/>
    <property type="match status" value="1"/>
</dbReference>
<dbReference type="InterPro" id="IPR020845">
    <property type="entry name" value="AMP-binding_CS"/>
</dbReference>
<dbReference type="PANTHER" id="PTHR43767">
    <property type="entry name" value="LONG-CHAIN-FATTY-ACID--COA LIGASE"/>
    <property type="match status" value="1"/>
</dbReference>
<proteinExistence type="predicted"/>
<dbReference type="Gene3D" id="2.30.38.10">
    <property type="entry name" value="Luciferase, Domain 3"/>
    <property type="match status" value="1"/>
</dbReference>
<dbReference type="InterPro" id="IPR000873">
    <property type="entry name" value="AMP-dep_synth/lig_dom"/>
</dbReference>
<dbReference type="PANTHER" id="PTHR43767:SF1">
    <property type="entry name" value="NONRIBOSOMAL PEPTIDE SYNTHASE PES1 (EUROFUNG)-RELATED"/>
    <property type="match status" value="1"/>
</dbReference>
<protein>
    <submittedName>
        <fullName evidence="3">(2,3-dihydroxybenzoyl)adenylate synthase</fullName>
    </submittedName>
</protein>